<evidence type="ECO:0008006" key="3">
    <source>
        <dbReference type="Google" id="ProtNLM"/>
    </source>
</evidence>
<organism evidence="1 2">
    <name type="scientific">Winogradskyella ouciana</name>
    <dbReference type="NCBI Taxonomy" id="2608631"/>
    <lineage>
        <taxon>Bacteria</taxon>
        <taxon>Pseudomonadati</taxon>
        <taxon>Bacteroidota</taxon>
        <taxon>Flavobacteriia</taxon>
        <taxon>Flavobacteriales</taxon>
        <taxon>Flavobacteriaceae</taxon>
        <taxon>Winogradskyella</taxon>
    </lineage>
</organism>
<dbReference type="AlphaFoldDB" id="A0A7K1GGN7"/>
<reference evidence="1 2" key="1">
    <citation type="submission" date="2019-11" db="EMBL/GenBank/DDBJ databases">
        <title>Winogradskyella ouciana sp. nov., isolated from the hadal seawater of the Mariana Trench.</title>
        <authorList>
            <person name="Liu R."/>
        </authorList>
    </citation>
    <scope>NUCLEOTIDE SEQUENCE [LARGE SCALE GENOMIC DNA]</scope>
    <source>
        <strain evidence="1 2">ZXX205</strain>
    </source>
</reference>
<name>A0A7K1GGN7_9FLAO</name>
<proteinExistence type="predicted"/>
<comment type="caution">
    <text evidence="1">The sequence shown here is derived from an EMBL/GenBank/DDBJ whole genome shotgun (WGS) entry which is preliminary data.</text>
</comment>
<dbReference type="EMBL" id="WJYA01000246">
    <property type="protein sequence ID" value="MTE28462.1"/>
    <property type="molecule type" value="Genomic_DNA"/>
</dbReference>
<sequence>MIPHPYIFKGKNYIYWKSLIRAYLRTLGDDVWFVVTNGWNWPFAKTPTFGSIPKLSVKKPEVSWNAEDKK</sequence>
<dbReference type="Proteomes" id="UP000447545">
    <property type="component" value="Unassembled WGS sequence"/>
</dbReference>
<protein>
    <recommendedName>
        <fullName evidence="3">DUF4219 domain-containing protein</fullName>
    </recommendedName>
</protein>
<accession>A0A7K1GGN7</accession>
<gene>
    <name evidence="1" type="ORF">F1003_16205</name>
</gene>
<evidence type="ECO:0000313" key="2">
    <source>
        <dbReference type="Proteomes" id="UP000447545"/>
    </source>
</evidence>
<keyword evidence="2" id="KW-1185">Reference proteome</keyword>
<evidence type="ECO:0000313" key="1">
    <source>
        <dbReference type="EMBL" id="MTE28462.1"/>
    </source>
</evidence>